<dbReference type="Pfam" id="PF00672">
    <property type="entry name" value="HAMP"/>
    <property type="match status" value="1"/>
</dbReference>
<dbReference type="InterPro" id="IPR032255">
    <property type="entry name" value="HBM"/>
</dbReference>
<dbReference type="Gene3D" id="1.10.287.950">
    <property type="entry name" value="Methyl-accepting chemotaxis protein"/>
    <property type="match status" value="1"/>
</dbReference>
<dbReference type="SMART" id="SM00283">
    <property type="entry name" value="MA"/>
    <property type="match status" value="1"/>
</dbReference>
<dbReference type="SUPFAM" id="SSF58104">
    <property type="entry name" value="Methyl-accepting chemotaxis protein (MCP) signaling domain"/>
    <property type="match status" value="1"/>
</dbReference>
<keyword evidence="4" id="KW-0472">Membrane</keyword>
<dbReference type="GO" id="GO:0007165">
    <property type="term" value="P:signal transduction"/>
    <property type="evidence" value="ECO:0007669"/>
    <property type="project" value="UniProtKB-KW"/>
</dbReference>
<dbReference type="PANTHER" id="PTHR32089:SF112">
    <property type="entry name" value="LYSOZYME-LIKE PROTEIN-RELATED"/>
    <property type="match status" value="1"/>
</dbReference>
<dbReference type="AlphaFoldDB" id="A0A7X3LU55"/>
<organism evidence="7 8">
    <name type="scientific">Stappia sediminis</name>
    <dbReference type="NCBI Taxonomy" id="2692190"/>
    <lineage>
        <taxon>Bacteria</taxon>
        <taxon>Pseudomonadati</taxon>
        <taxon>Pseudomonadota</taxon>
        <taxon>Alphaproteobacteria</taxon>
        <taxon>Hyphomicrobiales</taxon>
        <taxon>Stappiaceae</taxon>
        <taxon>Stappia</taxon>
    </lineage>
</organism>
<evidence type="ECO:0000256" key="1">
    <source>
        <dbReference type="ARBA" id="ARBA00023224"/>
    </source>
</evidence>
<feature type="domain" description="Methyl-accepting transducer" evidence="5">
    <location>
        <begin position="401"/>
        <end position="623"/>
    </location>
</feature>
<reference evidence="7 8" key="1">
    <citation type="submission" date="2019-12" db="EMBL/GenBank/DDBJ databases">
        <authorList>
            <person name="Li M."/>
        </authorList>
    </citation>
    <scope>NUCLEOTIDE SEQUENCE [LARGE SCALE GENOMIC DNA]</scope>
    <source>
        <strain evidence="7 8">GBMRC 2046</strain>
    </source>
</reference>
<dbReference type="GO" id="GO:0016020">
    <property type="term" value="C:membrane"/>
    <property type="evidence" value="ECO:0007669"/>
    <property type="project" value="InterPro"/>
</dbReference>
<dbReference type="Proteomes" id="UP000433101">
    <property type="component" value="Unassembled WGS sequence"/>
</dbReference>
<evidence type="ECO:0000256" key="2">
    <source>
        <dbReference type="ARBA" id="ARBA00029447"/>
    </source>
</evidence>
<comment type="similarity">
    <text evidence="2">Belongs to the methyl-accepting chemotaxis (MCP) protein family.</text>
</comment>
<dbReference type="PANTHER" id="PTHR32089">
    <property type="entry name" value="METHYL-ACCEPTING CHEMOTAXIS PROTEIN MCPB"/>
    <property type="match status" value="1"/>
</dbReference>
<dbReference type="InterPro" id="IPR003660">
    <property type="entry name" value="HAMP_dom"/>
</dbReference>
<dbReference type="Gene3D" id="6.10.340.10">
    <property type="match status" value="1"/>
</dbReference>
<dbReference type="PROSITE" id="PS50111">
    <property type="entry name" value="CHEMOTAXIS_TRANSDUC_2"/>
    <property type="match status" value="1"/>
</dbReference>
<accession>A0A7X3LU55</accession>
<feature type="domain" description="HAMP" evidence="6">
    <location>
        <begin position="308"/>
        <end position="361"/>
    </location>
</feature>
<dbReference type="SMART" id="SM00304">
    <property type="entry name" value="HAMP"/>
    <property type="match status" value="1"/>
</dbReference>
<comment type="caution">
    <text evidence="7">The sequence shown here is derived from an EMBL/GenBank/DDBJ whole genome shotgun (WGS) entry which is preliminary data.</text>
</comment>
<dbReference type="SUPFAM" id="SSF158472">
    <property type="entry name" value="HAMP domain-like"/>
    <property type="match status" value="1"/>
</dbReference>
<evidence type="ECO:0000313" key="7">
    <source>
        <dbReference type="EMBL" id="MXN65167.1"/>
    </source>
</evidence>
<name>A0A7X3LU55_9HYPH</name>
<keyword evidence="4" id="KW-1133">Transmembrane helix</keyword>
<dbReference type="PROSITE" id="PS50885">
    <property type="entry name" value="HAMP"/>
    <property type="match status" value="1"/>
</dbReference>
<gene>
    <name evidence="7" type="ORF">GR183_09625</name>
</gene>
<evidence type="ECO:0000259" key="6">
    <source>
        <dbReference type="PROSITE" id="PS50885"/>
    </source>
</evidence>
<keyword evidence="8" id="KW-1185">Reference proteome</keyword>
<dbReference type="SMART" id="SM01358">
    <property type="entry name" value="HBM"/>
    <property type="match status" value="1"/>
</dbReference>
<sequence>MGRMSVRARIAALGVITFVGLVTVAGVFWWSQERVGAAFAEAEHYSTLDSSARELAEIGGQLEIAEKTYLLSPGEASREAFEQLLVNARFEVNRTSALVDDPASVAAIRELHSSFDTIETAFAELNDIQSTLGFNAQNGLRAALAESSGAVEARIAEELKFGSNPDFEKMVRAVIQIQGAQKDFALGGGEEATSKFDEIFAKFEELLERAYIPNDAKKFIGENMAQYRELFADYAKATSVRSGLRATILATFANLPPALDRLKENAGAGAAEAAKSLAEIRSRATYLVGGVMLTVLVLVAGLGALIGGSITHPLKRLQAAMEALAQGRTDVELPSGEGETELAAMARTVAIFRDNALERQRLASEREAENAGRDERVRRLEGLISGFDATVEKALSSLDGAAKELSRASHEVESASDNVAGEAERAGAAARIAAENVTLAASATEELAASITEISAQAGKSTAVASRAVEGARQTAASMSELSSTADKIGQVMGLIRDIANQTNLLALNATIEAARAGEHGKGFAVVAAEVKGLANQTATATEDIAQQVEAIQIASANAVSAIDDVTAIINEMNDIAAAVAASVEQQNAAVFSISENVANASGSSSEGAAAMDAVAGAGNHARRSGNEVERLSLLLNEQAKVIREEVRIFLDGVRAA</sequence>
<feature type="transmembrane region" description="Helical" evidence="4">
    <location>
        <begin position="284"/>
        <end position="306"/>
    </location>
</feature>
<protein>
    <submittedName>
        <fullName evidence="7">HAMP domain-containing protein</fullName>
    </submittedName>
</protein>
<evidence type="ECO:0000256" key="4">
    <source>
        <dbReference type="SAM" id="Phobius"/>
    </source>
</evidence>
<evidence type="ECO:0000259" key="5">
    <source>
        <dbReference type="PROSITE" id="PS50111"/>
    </source>
</evidence>
<evidence type="ECO:0000313" key="8">
    <source>
        <dbReference type="Proteomes" id="UP000433101"/>
    </source>
</evidence>
<evidence type="ECO:0000256" key="3">
    <source>
        <dbReference type="PROSITE-ProRule" id="PRU00284"/>
    </source>
</evidence>
<proteinExistence type="inferred from homology"/>
<keyword evidence="4" id="KW-0812">Transmembrane</keyword>
<feature type="transmembrane region" description="Helical" evidence="4">
    <location>
        <begin position="12"/>
        <end position="30"/>
    </location>
</feature>
<keyword evidence="1 3" id="KW-0807">Transducer</keyword>
<dbReference type="InterPro" id="IPR004089">
    <property type="entry name" value="MCPsignal_dom"/>
</dbReference>
<dbReference type="EMBL" id="WUMV01000003">
    <property type="protein sequence ID" value="MXN65167.1"/>
    <property type="molecule type" value="Genomic_DNA"/>
</dbReference>
<dbReference type="Pfam" id="PF00015">
    <property type="entry name" value="MCPsignal"/>
    <property type="match status" value="1"/>
</dbReference>